<dbReference type="GO" id="GO:0008270">
    <property type="term" value="F:zinc ion binding"/>
    <property type="evidence" value="ECO:0007669"/>
    <property type="project" value="InterPro"/>
</dbReference>
<dbReference type="SUPFAM" id="SSF57701">
    <property type="entry name" value="Zn2/Cys6 DNA-binding domain"/>
    <property type="match status" value="1"/>
</dbReference>
<dbReference type="InterPro" id="IPR001138">
    <property type="entry name" value="Zn2Cys6_DnaBD"/>
</dbReference>
<organism evidence="4 5">
    <name type="scientific">Cylindrodendrum hubeiense</name>
    <dbReference type="NCBI Taxonomy" id="595255"/>
    <lineage>
        <taxon>Eukaryota</taxon>
        <taxon>Fungi</taxon>
        <taxon>Dikarya</taxon>
        <taxon>Ascomycota</taxon>
        <taxon>Pezizomycotina</taxon>
        <taxon>Sordariomycetes</taxon>
        <taxon>Hypocreomycetidae</taxon>
        <taxon>Hypocreales</taxon>
        <taxon>Nectriaceae</taxon>
        <taxon>Cylindrodendrum</taxon>
    </lineage>
</organism>
<dbReference type="InterPro" id="IPR036864">
    <property type="entry name" value="Zn2-C6_fun-type_DNA-bd_sf"/>
</dbReference>
<reference evidence="4" key="1">
    <citation type="submission" date="2020-03" db="EMBL/GenBank/DDBJ databases">
        <title>Draft Genome Sequence of Cylindrodendrum hubeiense.</title>
        <authorList>
            <person name="Buettner E."/>
            <person name="Kellner H."/>
        </authorList>
    </citation>
    <scope>NUCLEOTIDE SEQUENCE</scope>
    <source>
        <strain evidence="4">IHI 201604</strain>
    </source>
</reference>
<dbReference type="SMART" id="SM00066">
    <property type="entry name" value="GAL4"/>
    <property type="match status" value="1"/>
</dbReference>
<dbReference type="AlphaFoldDB" id="A0A9P5HKU3"/>
<keyword evidence="1" id="KW-0539">Nucleus</keyword>
<dbReference type="Pfam" id="PF11951">
    <property type="entry name" value="Fungal_trans_2"/>
    <property type="match status" value="1"/>
</dbReference>
<dbReference type="EMBL" id="JAANBB010000004">
    <property type="protein sequence ID" value="KAF7557533.1"/>
    <property type="molecule type" value="Genomic_DNA"/>
</dbReference>
<dbReference type="InterPro" id="IPR021858">
    <property type="entry name" value="Fun_TF"/>
</dbReference>
<feature type="region of interest" description="Disordered" evidence="2">
    <location>
        <begin position="389"/>
        <end position="408"/>
    </location>
</feature>
<protein>
    <recommendedName>
        <fullName evidence="3">Zn(2)-C6 fungal-type domain-containing protein</fullName>
    </recommendedName>
</protein>
<name>A0A9P5HKU3_9HYPO</name>
<dbReference type="PANTHER" id="PTHR38791">
    <property type="entry name" value="ZN(II)2CYS6 TRANSCRIPTION FACTOR (EUROFUNG)-RELATED-RELATED"/>
    <property type="match status" value="1"/>
</dbReference>
<comment type="caution">
    <text evidence="4">The sequence shown here is derived from an EMBL/GenBank/DDBJ whole genome shotgun (WGS) entry which is preliminary data.</text>
</comment>
<evidence type="ECO:0000313" key="4">
    <source>
        <dbReference type="EMBL" id="KAF7557533.1"/>
    </source>
</evidence>
<dbReference type="PANTHER" id="PTHR38791:SF1">
    <property type="entry name" value="TRANSCRIPTION FACTOR, PUTATIVE-RELATED"/>
    <property type="match status" value="1"/>
</dbReference>
<dbReference type="InterPro" id="IPR053175">
    <property type="entry name" value="DHMBA_Reg_Transcription_Factor"/>
</dbReference>
<evidence type="ECO:0000313" key="5">
    <source>
        <dbReference type="Proteomes" id="UP000722485"/>
    </source>
</evidence>
<proteinExistence type="predicted"/>
<sequence>MVNRGQPSRDCLPCRKRKLRCDLLPEGCGQCRRARLQCHGYRDPLDLVFRDETRSAAQKVVGRQNWTLVAHPVAMELGWNIRARYAFFSVYVFDFSHSLGSVAPLYENASASDHLSASLEATSLAFMAIQLHTPALMHLASLSYLTAIRKLGQAINEVSKFGAEEILQSILLLDMYEKMVNRKPQGSSSWISHANGGMSLLGPRVQQFTSSLTGLQLSARLITALTVSSGAMAVRVPDGLLALRSDLDPFINTPKWSFTGILAHVVNLQADDRDAGGDGSIDLAERAERLDNELRNLQTALPQSWRPQHISPMRPDPLIFNSHYDIYLDHYVTQVTNGIRAVRLILNNIMLRHTPVSVSNSDSESDIIIRIRYITHQICATVPQFILPEAQPDNTGGQQTPVAPDKKP</sequence>
<feature type="domain" description="Zn(2)-C6 fungal-type" evidence="3">
    <location>
        <begin position="10"/>
        <end position="38"/>
    </location>
</feature>
<evidence type="ECO:0000256" key="2">
    <source>
        <dbReference type="SAM" id="MobiDB-lite"/>
    </source>
</evidence>
<dbReference type="Proteomes" id="UP000722485">
    <property type="component" value="Unassembled WGS sequence"/>
</dbReference>
<accession>A0A9P5HKU3</accession>
<keyword evidence="5" id="KW-1185">Reference proteome</keyword>
<dbReference type="Pfam" id="PF00172">
    <property type="entry name" value="Zn_clus"/>
    <property type="match status" value="1"/>
</dbReference>
<dbReference type="GO" id="GO:0000981">
    <property type="term" value="F:DNA-binding transcription factor activity, RNA polymerase II-specific"/>
    <property type="evidence" value="ECO:0007669"/>
    <property type="project" value="InterPro"/>
</dbReference>
<evidence type="ECO:0000259" key="3">
    <source>
        <dbReference type="PROSITE" id="PS50048"/>
    </source>
</evidence>
<feature type="compositionally biased region" description="Polar residues" evidence="2">
    <location>
        <begin position="392"/>
        <end position="401"/>
    </location>
</feature>
<dbReference type="PROSITE" id="PS50048">
    <property type="entry name" value="ZN2_CY6_FUNGAL_2"/>
    <property type="match status" value="1"/>
</dbReference>
<dbReference type="OrthoDB" id="5429770at2759"/>
<dbReference type="Gene3D" id="4.10.240.10">
    <property type="entry name" value="Zn(2)-C6 fungal-type DNA-binding domain"/>
    <property type="match status" value="1"/>
</dbReference>
<dbReference type="CDD" id="cd00067">
    <property type="entry name" value="GAL4"/>
    <property type="match status" value="1"/>
</dbReference>
<evidence type="ECO:0000256" key="1">
    <source>
        <dbReference type="ARBA" id="ARBA00023242"/>
    </source>
</evidence>
<gene>
    <name evidence="4" type="ORF">G7Z17_g539</name>
</gene>